<comment type="caution">
    <text evidence="2">The sequence shown here is derived from an EMBL/GenBank/DDBJ whole genome shotgun (WGS) entry which is preliminary data.</text>
</comment>
<gene>
    <name evidence="2" type="ORF">FB470_004736</name>
</gene>
<feature type="region of interest" description="Disordered" evidence="1">
    <location>
        <begin position="345"/>
        <end position="432"/>
    </location>
</feature>
<dbReference type="InterPro" id="IPR011009">
    <property type="entry name" value="Kinase-like_dom_sf"/>
</dbReference>
<evidence type="ECO:0000313" key="2">
    <source>
        <dbReference type="EMBL" id="MDQ0380742.1"/>
    </source>
</evidence>
<accession>A0ABU0EZK6</accession>
<evidence type="ECO:0008006" key="4">
    <source>
        <dbReference type="Google" id="ProtNLM"/>
    </source>
</evidence>
<feature type="compositionally biased region" description="Low complexity" evidence="1">
    <location>
        <begin position="354"/>
        <end position="366"/>
    </location>
</feature>
<reference evidence="2 3" key="1">
    <citation type="submission" date="2023-07" db="EMBL/GenBank/DDBJ databases">
        <title>Sequencing the genomes of 1000 actinobacteria strains.</title>
        <authorList>
            <person name="Klenk H.-P."/>
        </authorList>
    </citation>
    <scope>NUCLEOTIDE SEQUENCE [LARGE SCALE GENOMIC DNA]</scope>
    <source>
        <strain evidence="2 3">DSM 45805</strain>
    </source>
</reference>
<dbReference type="Proteomes" id="UP001229651">
    <property type="component" value="Unassembled WGS sequence"/>
</dbReference>
<protein>
    <recommendedName>
        <fullName evidence="4">Phosphotransferase</fullName>
    </recommendedName>
</protein>
<dbReference type="EMBL" id="JAUSUT010000001">
    <property type="protein sequence ID" value="MDQ0380742.1"/>
    <property type="molecule type" value="Genomic_DNA"/>
</dbReference>
<feature type="compositionally biased region" description="Low complexity" evidence="1">
    <location>
        <begin position="377"/>
        <end position="391"/>
    </location>
</feature>
<keyword evidence="3" id="KW-1185">Reference proteome</keyword>
<name>A0ABU0EZK6_9PSEU</name>
<evidence type="ECO:0000313" key="3">
    <source>
        <dbReference type="Proteomes" id="UP001229651"/>
    </source>
</evidence>
<proteinExistence type="predicted"/>
<organism evidence="2 3">
    <name type="scientific">Amycolatopsis thermophila</name>
    <dbReference type="NCBI Taxonomy" id="206084"/>
    <lineage>
        <taxon>Bacteria</taxon>
        <taxon>Bacillati</taxon>
        <taxon>Actinomycetota</taxon>
        <taxon>Actinomycetes</taxon>
        <taxon>Pseudonocardiales</taxon>
        <taxon>Pseudonocardiaceae</taxon>
        <taxon>Amycolatopsis</taxon>
    </lineage>
</organism>
<evidence type="ECO:0000256" key="1">
    <source>
        <dbReference type="SAM" id="MobiDB-lite"/>
    </source>
</evidence>
<feature type="compositionally biased region" description="Low complexity" evidence="1">
    <location>
        <begin position="411"/>
        <end position="432"/>
    </location>
</feature>
<dbReference type="SUPFAM" id="SSF56112">
    <property type="entry name" value="Protein kinase-like (PK-like)"/>
    <property type="match status" value="1"/>
</dbReference>
<sequence>MDTSPGTEDDQDPVAAAVPVSGTEAVDAAVQAAETVLTRRFGSAIGLVDPEALPGSGPATVVRARIAASPFGLPRTLVIKHYPEAPPRGVADPFAQEAVSYQLFTALPAEDRMCPELLAHDGPLRVIVIDDLGRAPTLWDKLRGDDARLAERALLSWARSLGRLHATTAGREADFEALLRRLGGFVPDEDTTPAVACARLPTLLEEAVGVGTPDEVRAYAERVCEASAASSYRAFSPVDLSPDNNLVTSGGVQFLDFERGLVRDALVDAAHLRVPFATCADARALPTGMSEAMVAAWKAEVSGVWPALADNEVLTAHLLDHQMLLVWVTTWADLGGAAVAPGWPASLGRGTSVGRATSAGRAASAGQEVSPGRATSAGRPGMPAAPGAGAPVSSERAPSPAHEVSPGLEVSSGRAASAGRGATPGSRARAGVSSGRAAALVSWWKDLAVYAERGGKDEVATHARTVAAALDERFGPGLELPLYPAFR</sequence>